<evidence type="ECO:0000256" key="13">
    <source>
        <dbReference type="PIRSR" id="PIRSR001434-2"/>
    </source>
</evidence>
<dbReference type="GO" id="GO:0019346">
    <property type="term" value="P:transsulfuration"/>
    <property type="evidence" value="ECO:0007669"/>
    <property type="project" value="InterPro"/>
</dbReference>
<dbReference type="CDD" id="cd00614">
    <property type="entry name" value="CGS_like"/>
    <property type="match status" value="1"/>
</dbReference>
<dbReference type="GO" id="GO:0003962">
    <property type="term" value="F:cystathionine gamma-synthase activity"/>
    <property type="evidence" value="ECO:0007669"/>
    <property type="project" value="TreeGrafter"/>
</dbReference>
<dbReference type="Gene3D" id="3.40.640.10">
    <property type="entry name" value="Type I PLP-dependent aspartate aminotransferase-like (Major domain)"/>
    <property type="match status" value="1"/>
</dbReference>
<evidence type="ECO:0000313" key="15">
    <source>
        <dbReference type="EMBL" id="AIM62768.1"/>
    </source>
</evidence>
<dbReference type="OrthoDB" id="9780685at2"/>
<keyword evidence="4 13" id="KW-0663">Pyridoxal phosphate</keyword>
<dbReference type="InterPro" id="IPR015421">
    <property type="entry name" value="PyrdxlP-dep_Trfase_major"/>
</dbReference>
<dbReference type="KEGG" id="wci:WS105_0513"/>
<dbReference type="FunFam" id="3.90.1150.10:FF:000008">
    <property type="entry name" value="Cystathionine gamma-synthase"/>
    <property type="match status" value="1"/>
</dbReference>
<dbReference type="EMBL" id="CP009223">
    <property type="protein sequence ID" value="AIM62768.1"/>
    <property type="molecule type" value="Genomic_DNA"/>
</dbReference>
<dbReference type="KEGG" id="wct:WS74_0516"/>
<dbReference type="InterPro" id="IPR054542">
    <property type="entry name" value="Cys_met_metab_PP"/>
</dbReference>
<protein>
    <recommendedName>
        <fullName evidence="10">Cystathionine beta-lyase</fullName>
        <ecNumber evidence="3">4.4.1.13</ecNumber>
    </recommendedName>
    <alternativeName>
        <fullName evidence="11">Beta-cystathionase</fullName>
    </alternativeName>
    <alternativeName>
        <fullName evidence="12">Cysteine lyase</fullName>
    </alternativeName>
    <alternativeName>
        <fullName evidence="6">Cysteine-S-conjugate beta-lyase</fullName>
    </alternativeName>
</protein>
<comment type="cofactor">
    <cofactor evidence="1 14">
        <name>pyridoxal 5'-phosphate</name>
        <dbReference type="ChEBI" id="CHEBI:597326"/>
    </cofactor>
</comment>
<comment type="catalytic activity">
    <reaction evidence="7">
        <text>L,L-cystathionine + H2O = L-homocysteine + pyruvate + NH4(+)</text>
        <dbReference type="Rhea" id="RHEA:13965"/>
        <dbReference type="ChEBI" id="CHEBI:15361"/>
        <dbReference type="ChEBI" id="CHEBI:15377"/>
        <dbReference type="ChEBI" id="CHEBI:28938"/>
        <dbReference type="ChEBI" id="CHEBI:58161"/>
        <dbReference type="ChEBI" id="CHEBI:58199"/>
    </reaction>
</comment>
<dbReference type="PROSITE" id="PS00868">
    <property type="entry name" value="CYS_MET_METAB_PP"/>
    <property type="match status" value="1"/>
</dbReference>
<dbReference type="InterPro" id="IPR000277">
    <property type="entry name" value="Cys/Met-Metab_PyrdxlP-dep_enz"/>
</dbReference>
<evidence type="ECO:0000256" key="8">
    <source>
        <dbReference type="ARBA" id="ARBA00047625"/>
    </source>
</evidence>
<reference evidence="16" key="2">
    <citation type="submission" date="2014-08" db="EMBL/GenBank/DDBJ databases">
        <title>Complete genome of Weissella ceti strain WS74 isolated from diseased rainbow trout in Brazil.</title>
        <authorList>
            <person name="Figueiredo H.C.P."/>
            <person name="Leal C.A.G."/>
            <person name="Pereira F.L."/>
            <person name="Soares S.C."/>
            <person name="Dorella F.A."/>
            <person name="Carvalho A.F."/>
            <person name="Azevedo V.A.C."/>
        </authorList>
    </citation>
    <scope>NUCLEOTIDE SEQUENCE [LARGE SCALE GENOMIC DNA]</scope>
    <source>
        <strain evidence="16">WS74</strain>
    </source>
</reference>
<evidence type="ECO:0000256" key="7">
    <source>
        <dbReference type="ARBA" id="ARBA00047517"/>
    </source>
</evidence>
<dbReference type="InterPro" id="IPR015424">
    <property type="entry name" value="PyrdxlP-dep_Trfase"/>
</dbReference>
<dbReference type="GO" id="GO:0047804">
    <property type="term" value="F:cysteine-S-conjugate beta-lyase activity"/>
    <property type="evidence" value="ECO:0007669"/>
    <property type="project" value="UniProtKB-EC"/>
</dbReference>
<dbReference type="KEGG" id="wce:WS08_0515"/>
<dbReference type="EC" id="4.4.1.13" evidence="3"/>
<evidence type="ECO:0000256" key="1">
    <source>
        <dbReference type="ARBA" id="ARBA00001933"/>
    </source>
</evidence>
<comment type="catalytic activity">
    <reaction evidence="8">
        <text>an S-substituted L-cysteine + H2O = a thiol + pyruvate + NH4(+)</text>
        <dbReference type="Rhea" id="RHEA:18121"/>
        <dbReference type="ChEBI" id="CHEBI:15361"/>
        <dbReference type="ChEBI" id="CHEBI:15377"/>
        <dbReference type="ChEBI" id="CHEBI:28938"/>
        <dbReference type="ChEBI" id="CHEBI:29256"/>
        <dbReference type="ChEBI" id="CHEBI:58717"/>
        <dbReference type="EC" id="4.4.1.13"/>
    </reaction>
</comment>
<accession>A0A075TV87</accession>
<keyword evidence="16" id="KW-1185">Reference proteome</keyword>
<dbReference type="PIRSF" id="PIRSF001434">
    <property type="entry name" value="CGS"/>
    <property type="match status" value="1"/>
</dbReference>
<evidence type="ECO:0000256" key="10">
    <source>
        <dbReference type="ARBA" id="ARBA00072331"/>
    </source>
</evidence>
<dbReference type="PANTHER" id="PTHR11808:SF15">
    <property type="entry name" value="CYSTATHIONINE GAMMA-LYASE"/>
    <property type="match status" value="1"/>
</dbReference>
<evidence type="ECO:0000256" key="5">
    <source>
        <dbReference type="ARBA" id="ARBA00046315"/>
    </source>
</evidence>
<name>A0A075TV87_9LACO</name>
<evidence type="ECO:0000256" key="9">
    <source>
        <dbReference type="ARBA" id="ARBA00054844"/>
    </source>
</evidence>
<evidence type="ECO:0000256" key="6">
    <source>
        <dbReference type="ARBA" id="ARBA00047213"/>
    </source>
</evidence>
<dbReference type="InterPro" id="IPR015422">
    <property type="entry name" value="PyrdxlP-dep_Trfase_small"/>
</dbReference>
<evidence type="ECO:0000256" key="2">
    <source>
        <dbReference type="ARBA" id="ARBA00009077"/>
    </source>
</evidence>
<dbReference type="GO" id="GO:0005737">
    <property type="term" value="C:cytoplasm"/>
    <property type="evidence" value="ECO:0007669"/>
    <property type="project" value="TreeGrafter"/>
</dbReference>
<dbReference type="PANTHER" id="PTHR11808">
    <property type="entry name" value="TRANS-SULFURATION ENZYME FAMILY MEMBER"/>
    <property type="match status" value="1"/>
</dbReference>
<proteinExistence type="inferred from homology"/>
<evidence type="ECO:0000256" key="14">
    <source>
        <dbReference type="RuleBase" id="RU362118"/>
    </source>
</evidence>
<dbReference type="RefSeq" id="WP_009765386.1">
    <property type="nucleotide sequence ID" value="NZ_CP009223.1"/>
</dbReference>
<dbReference type="GO" id="GO:0019343">
    <property type="term" value="P:cysteine biosynthetic process via cystathionine"/>
    <property type="evidence" value="ECO:0007669"/>
    <property type="project" value="TreeGrafter"/>
</dbReference>
<reference evidence="15 16" key="1">
    <citation type="journal article" date="2014" name="Genome Announc.">
        <title>Complete Genome Sequences of Fish Pathogenic Weissella ceti Strains WS74 and WS105.</title>
        <authorList>
            <person name="Figueiredo H.C."/>
            <person name="Leal C.A."/>
            <person name="Dorella F.A."/>
            <person name="Carvalho A.F."/>
            <person name="Soares S.C."/>
            <person name="Pereira F.L."/>
            <person name="Azevedo V.A."/>
        </authorList>
    </citation>
    <scope>NUCLEOTIDE SEQUENCE [LARGE SCALE GENOMIC DNA]</scope>
    <source>
        <strain evidence="15 16">WS74</strain>
    </source>
</reference>
<sequence>MKFETNAIHAGIQTDGATGAVVPPIYQTSTYKQAELGGTPEYEYTRGENPTRFAVESVMAALEGGQYGFAFSSGMAAIHAVMSASLKQNDHLVIGNDVYGGTFRLVTRILTELGIAYTAVDTADTDAVLAALRPETKMVFLETPSNPLLHVTDIQAISSAVKAVNEEIVIAVDNTFASPYNQQPLALGADISVASGTKYLGGHSDVVSGFVVVKDSDLADGIKFIQMSVGAVLSPQESFLVQRSLKTLALRVERHNENAQVLAEFLNNHEKVAKVYYPGLPGTPDYEIARKQMSGFGGMISIELQEGLSTKSFVEGLEVFTLAESLGGVESLIEVPAVMTHASIPREIRLENGISDELVRISVGIEHIDDLQHDLAVALDNL</sequence>
<dbReference type="FunFam" id="3.40.640.10:FF:000009">
    <property type="entry name" value="Cystathionine gamma-synthase homolog"/>
    <property type="match status" value="1"/>
</dbReference>
<dbReference type="GO" id="GO:0004123">
    <property type="term" value="F:cystathionine gamma-lyase activity"/>
    <property type="evidence" value="ECO:0007669"/>
    <property type="project" value="TreeGrafter"/>
</dbReference>
<dbReference type="Proteomes" id="UP000029079">
    <property type="component" value="Chromosome"/>
</dbReference>
<dbReference type="STRING" id="759620.WS105_0513"/>
<dbReference type="GO" id="GO:0030170">
    <property type="term" value="F:pyridoxal phosphate binding"/>
    <property type="evidence" value="ECO:0007669"/>
    <property type="project" value="InterPro"/>
</dbReference>
<evidence type="ECO:0000256" key="12">
    <source>
        <dbReference type="ARBA" id="ARBA00083175"/>
    </source>
</evidence>
<comment type="function">
    <text evidence="9">The enzymatic degradation of amino acids in cheese is believed to generate aroma compounds and therefore to be essential for flavor development. Cystathionine beta-lyase (CBL) can convert cystathionine to homocysteine but is also able to catalyze an alpha, gamma elimination. With methionine as a substrate, it produces volatile sulfur compounds which are important for flavor formation in Gouda cheese.</text>
</comment>
<dbReference type="Pfam" id="PF01053">
    <property type="entry name" value="Cys_Met_Meta_PP"/>
    <property type="match status" value="1"/>
</dbReference>
<dbReference type="SUPFAM" id="SSF53383">
    <property type="entry name" value="PLP-dependent transferases"/>
    <property type="match status" value="1"/>
</dbReference>
<evidence type="ECO:0000256" key="4">
    <source>
        <dbReference type="ARBA" id="ARBA00022898"/>
    </source>
</evidence>
<evidence type="ECO:0000256" key="3">
    <source>
        <dbReference type="ARBA" id="ARBA00012224"/>
    </source>
</evidence>
<dbReference type="AlphaFoldDB" id="A0A075TV87"/>
<comment type="pathway">
    <text evidence="5">Amino-acid biosynthesis; L-methionine biosynthesis via de novo pathway; L-homocysteine from L-cystathionine: step 1/1.</text>
</comment>
<gene>
    <name evidence="15" type="ORF">WS74_0516</name>
</gene>
<feature type="modified residue" description="N6-(pyridoxal phosphate)lysine" evidence="13">
    <location>
        <position position="198"/>
    </location>
</feature>
<evidence type="ECO:0000256" key="11">
    <source>
        <dbReference type="ARBA" id="ARBA00082255"/>
    </source>
</evidence>
<comment type="similarity">
    <text evidence="2 14">Belongs to the trans-sulfuration enzymes family.</text>
</comment>
<dbReference type="Gene3D" id="3.90.1150.10">
    <property type="entry name" value="Aspartate Aminotransferase, domain 1"/>
    <property type="match status" value="1"/>
</dbReference>
<dbReference type="PATRIC" id="fig|759620.7.peg.502"/>
<evidence type="ECO:0000313" key="16">
    <source>
        <dbReference type="Proteomes" id="UP000029079"/>
    </source>
</evidence>
<organism evidence="15 16">
    <name type="scientific">Weissella ceti</name>
    <dbReference type="NCBI Taxonomy" id="759620"/>
    <lineage>
        <taxon>Bacteria</taxon>
        <taxon>Bacillati</taxon>
        <taxon>Bacillota</taxon>
        <taxon>Bacilli</taxon>
        <taxon>Lactobacillales</taxon>
        <taxon>Lactobacillaceae</taxon>
        <taxon>Weissella</taxon>
    </lineage>
</organism>